<proteinExistence type="predicted"/>
<dbReference type="SUPFAM" id="SSF56112">
    <property type="entry name" value="Protein kinase-like (PK-like)"/>
    <property type="match status" value="1"/>
</dbReference>
<feature type="domain" description="Aminoglycoside phosphotransferase" evidence="1">
    <location>
        <begin position="39"/>
        <end position="190"/>
    </location>
</feature>
<dbReference type="Gene3D" id="3.90.1200.10">
    <property type="match status" value="1"/>
</dbReference>
<name>A0AAD7DM60_MYCRO</name>
<dbReference type="InterPro" id="IPR011009">
    <property type="entry name" value="Kinase-like_dom_sf"/>
</dbReference>
<gene>
    <name evidence="2" type="ORF">B0H17DRAFT_439092</name>
</gene>
<sequence length="192" mass="21245">MDQRCSFCGDRDRYDEVRGYSHGYTCAPSLVLLQVGTCEYIVMDRVGGVTLLDALRRGYMQDGDREGRPAHQLALHMAQLCSLTAPPNSTSISSVIGGPVKCYRLFSDPVYGPVGPTPPTGPFETEEMMNLHLRHLRSLESCDPAVIAAHSETHPFVLAHNDFAPRNIMVDHISCMVLAIIDWECAGWFPAH</sequence>
<dbReference type="AlphaFoldDB" id="A0AAD7DM60"/>
<dbReference type="Proteomes" id="UP001221757">
    <property type="component" value="Unassembled WGS sequence"/>
</dbReference>
<keyword evidence="3" id="KW-1185">Reference proteome</keyword>
<dbReference type="Pfam" id="PF01636">
    <property type="entry name" value="APH"/>
    <property type="match status" value="1"/>
</dbReference>
<dbReference type="PANTHER" id="PTHR21310">
    <property type="entry name" value="AMINOGLYCOSIDE PHOSPHOTRANSFERASE-RELATED-RELATED"/>
    <property type="match status" value="1"/>
</dbReference>
<evidence type="ECO:0000259" key="1">
    <source>
        <dbReference type="Pfam" id="PF01636"/>
    </source>
</evidence>
<dbReference type="InterPro" id="IPR051678">
    <property type="entry name" value="AGP_Transferase"/>
</dbReference>
<organism evidence="2 3">
    <name type="scientific">Mycena rosella</name>
    <name type="common">Pink bonnet</name>
    <name type="synonym">Agaricus rosellus</name>
    <dbReference type="NCBI Taxonomy" id="1033263"/>
    <lineage>
        <taxon>Eukaryota</taxon>
        <taxon>Fungi</taxon>
        <taxon>Dikarya</taxon>
        <taxon>Basidiomycota</taxon>
        <taxon>Agaricomycotina</taxon>
        <taxon>Agaricomycetes</taxon>
        <taxon>Agaricomycetidae</taxon>
        <taxon>Agaricales</taxon>
        <taxon>Marasmiineae</taxon>
        <taxon>Mycenaceae</taxon>
        <taxon>Mycena</taxon>
    </lineage>
</organism>
<reference evidence="2" key="1">
    <citation type="submission" date="2023-03" db="EMBL/GenBank/DDBJ databases">
        <title>Massive genome expansion in bonnet fungi (Mycena s.s.) driven by repeated elements and novel gene families across ecological guilds.</title>
        <authorList>
            <consortium name="Lawrence Berkeley National Laboratory"/>
            <person name="Harder C.B."/>
            <person name="Miyauchi S."/>
            <person name="Viragh M."/>
            <person name="Kuo A."/>
            <person name="Thoen E."/>
            <person name="Andreopoulos B."/>
            <person name="Lu D."/>
            <person name="Skrede I."/>
            <person name="Drula E."/>
            <person name="Henrissat B."/>
            <person name="Morin E."/>
            <person name="Kohler A."/>
            <person name="Barry K."/>
            <person name="LaButti K."/>
            <person name="Morin E."/>
            <person name="Salamov A."/>
            <person name="Lipzen A."/>
            <person name="Mereny Z."/>
            <person name="Hegedus B."/>
            <person name="Baldrian P."/>
            <person name="Stursova M."/>
            <person name="Weitz H."/>
            <person name="Taylor A."/>
            <person name="Grigoriev I.V."/>
            <person name="Nagy L.G."/>
            <person name="Martin F."/>
            <person name="Kauserud H."/>
        </authorList>
    </citation>
    <scope>NUCLEOTIDE SEQUENCE</scope>
    <source>
        <strain evidence="2">CBHHK067</strain>
    </source>
</reference>
<evidence type="ECO:0000313" key="3">
    <source>
        <dbReference type="Proteomes" id="UP001221757"/>
    </source>
</evidence>
<dbReference type="EMBL" id="JARKIE010000039">
    <property type="protein sequence ID" value="KAJ7695019.1"/>
    <property type="molecule type" value="Genomic_DNA"/>
</dbReference>
<protein>
    <recommendedName>
        <fullName evidence="1">Aminoglycoside phosphotransferase domain-containing protein</fullName>
    </recommendedName>
</protein>
<dbReference type="InterPro" id="IPR002575">
    <property type="entry name" value="Aminoglycoside_PTrfase"/>
</dbReference>
<accession>A0AAD7DM60</accession>
<dbReference type="PANTHER" id="PTHR21310:SF15">
    <property type="entry name" value="AMINOGLYCOSIDE PHOSPHOTRANSFERASE DOMAIN-CONTAINING PROTEIN"/>
    <property type="match status" value="1"/>
</dbReference>
<comment type="caution">
    <text evidence="2">The sequence shown here is derived from an EMBL/GenBank/DDBJ whole genome shotgun (WGS) entry which is preliminary data.</text>
</comment>
<evidence type="ECO:0000313" key="2">
    <source>
        <dbReference type="EMBL" id="KAJ7695019.1"/>
    </source>
</evidence>